<dbReference type="GO" id="GO:0005737">
    <property type="term" value="C:cytoplasm"/>
    <property type="evidence" value="ECO:0007669"/>
    <property type="project" value="UniProtKB-SubCell"/>
</dbReference>
<evidence type="ECO:0000256" key="5">
    <source>
        <dbReference type="HAMAP-Rule" id="MF_00822"/>
    </source>
</evidence>
<dbReference type="Pfam" id="PF02814">
    <property type="entry name" value="UreE_N"/>
    <property type="match status" value="1"/>
</dbReference>
<keyword evidence="9" id="KW-1185">Reference proteome</keyword>
<protein>
    <recommendedName>
        <fullName evidence="5">Urease accessory protein UreE</fullName>
    </recommendedName>
</protein>
<dbReference type="Gene3D" id="3.30.70.790">
    <property type="entry name" value="UreE, C-terminal domain"/>
    <property type="match status" value="1"/>
</dbReference>
<dbReference type="GO" id="GO:0016151">
    <property type="term" value="F:nickel cation binding"/>
    <property type="evidence" value="ECO:0007669"/>
    <property type="project" value="UniProtKB-UniRule"/>
</dbReference>
<feature type="region of interest" description="Disordered" evidence="6">
    <location>
        <begin position="138"/>
        <end position="177"/>
    </location>
</feature>
<dbReference type="Pfam" id="PF05194">
    <property type="entry name" value="UreE_C"/>
    <property type="match status" value="1"/>
</dbReference>
<dbReference type="InterPro" id="IPR004029">
    <property type="entry name" value="UreE_N"/>
</dbReference>
<dbReference type="SUPFAM" id="SSF69287">
    <property type="entry name" value="Urease metallochaperone UreE, N-terminal domain"/>
    <property type="match status" value="1"/>
</dbReference>
<evidence type="ECO:0000256" key="1">
    <source>
        <dbReference type="ARBA" id="ARBA00004496"/>
    </source>
</evidence>
<dbReference type="GO" id="GO:0051082">
    <property type="term" value="F:unfolded protein binding"/>
    <property type="evidence" value="ECO:0007669"/>
    <property type="project" value="UniProtKB-UniRule"/>
</dbReference>
<dbReference type="PIRSF" id="PIRSF036402">
    <property type="entry name" value="Ureas_acces_UreE"/>
    <property type="match status" value="1"/>
</dbReference>
<keyword evidence="4 5" id="KW-0143">Chaperone</keyword>
<dbReference type="InterPro" id="IPR012406">
    <property type="entry name" value="UreE"/>
</dbReference>
<evidence type="ECO:0000256" key="2">
    <source>
        <dbReference type="ARBA" id="ARBA00022490"/>
    </source>
</evidence>
<keyword evidence="2 5" id="KW-0963">Cytoplasm</keyword>
<comment type="caution">
    <text evidence="8">The sequence shown here is derived from an EMBL/GenBank/DDBJ whole genome shotgun (WGS) entry which is preliminary data.</text>
</comment>
<feature type="domain" description="UreE urease accessory N-terminal" evidence="7">
    <location>
        <begin position="3"/>
        <end position="68"/>
    </location>
</feature>
<keyword evidence="3 5" id="KW-0533">Nickel</keyword>
<dbReference type="InterPro" id="IPR036118">
    <property type="entry name" value="UreE_N_sf"/>
</dbReference>
<dbReference type="EMBL" id="BMZS01000005">
    <property type="protein sequence ID" value="GHD52015.1"/>
    <property type="molecule type" value="Genomic_DNA"/>
</dbReference>
<evidence type="ECO:0000313" key="9">
    <source>
        <dbReference type="Proteomes" id="UP000630353"/>
    </source>
</evidence>
<proteinExistence type="inferred from homology"/>
<evidence type="ECO:0000313" key="8">
    <source>
        <dbReference type="EMBL" id="GHD52015.1"/>
    </source>
</evidence>
<sequence>MKRAIEHVAAGRWPAGESSDAVTLDYDARFRRRMVLHCDSGREVLLDLPKAVAMADGDGLRLEDGGWLAVRAKPEPLVEIRAADAHALARLAWHLGNRHLATEIADGMLRIRPDHVIEAMLEGLGARLTRVERAFQPEGGAYGDHAGHHHHDDGDAHGGHTHGGHGGRIHHHHDHHH</sequence>
<dbReference type="HAMAP" id="MF_00822">
    <property type="entry name" value="UreE"/>
    <property type="match status" value="1"/>
</dbReference>
<accession>A0A918XSB9</accession>
<dbReference type="CDD" id="cd00571">
    <property type="entry name" value="UreE"/>
    <property type="match status" value="1"/>
</dbReference>
<evidence type="ECO:0000256" key="6">
    <source>
        <dbReference type="SAM" id="MobiDB-lite"/>
    </source>
</evidence>
<dbReference type="GO" id="GO:0019627">
    <property type="term" value="P:urea metabolic process"/>
    <property type="evidence" value="ECO:0007669"/>
    <property type="project" value="InterPro"/>
</dbReference>
<dbReference type="Gene3D" id="2.60.260.20">
    <property type="entry name" value="Urease metallochaperone UreE, N-terminal domain"/>
    <property type="match status" value="1"/>
</dbReference>
<name>A0A918XSB9_9PROT</name>
<dbReference type="InterPro" id="IPR007864">
    <property type="entry name" value="UreE_C_dom"/>
</dbReference>
<feature type="compositionally biased region" description="Basic residues" evidence="6">
    <location>
        <begin position="159"/>
        <end position="177"/>
    </location>
</feature>
<reference evidence="8" key="2">
    <citation type="submission" date="2020-09" db="EMBL/GenBank/DDBJ databases">
        <authorList>
            <person name="Sun Q."/>
            <person name="Kim S."/>
        </authorList>
    </citation>
    <scope>NUCLEOTIDE SEQUENCE</scope>
    <source>
        <strain evidence="8">KCTC 42651</strain>
    </source>
</reference>
<evidence type="ECO:0000256" key="4">
    <source>
        <dbReference type="ARBA" id="ARBA00023186"/>
    </source>
</evidence>
<dbReference type="SUPFAM" id="SSF69737">
    <property type="entry name" value="Urease metallochaperone UreE, C-terminal domain"/>
    <property type="match status" value="1"/>
</dbReference>
<dbReference type="RefSeq" id="WP_189990401.1">
    <property type="nucleotide sequence ID" value="NZ_BMZS01000005.1"/>
</dbReference>
<gene>
    <name evidence="5 8" type="primary">ureE</name>
    <name evidence="8" type="ORF">GCM10017083_27110</name>
</gene>
<dbReference type="Proteomes" id="UP000630353">
    <property type="component" value="Unassembled WGS sequence"/>
</dbReference>
<comment type="subcellular location">
    <subcellularLocation>
        <location evidence="1 5">Cytoplasm</location>
    </subcellularLocation>
</comment>
<comment type="function">
    <text evidence="5">Involved in urease metallocenter assembly. Binds nickel. Probably functions as a nickel donor during metallocenter assembly.</text>
</comment>
<dbReference type="GO" id="GO:0065003">
    <property type="term" value="P:protein-containing complex assembly"/>
    <property type="evidence" value="ECO:0007669"/>
    <property type="project" value="InterPro"/>
</dbReference>
<reference evidence="8" key="1">
    <citation type="journal article" date="2014" name="Int. J. Syst. Evol. Microbiol.">
        <title>Complete genome sequence of Corynebacterium casei LMG S-19264T (=DSM 44701T), isolated from a smear-ripened cheese.</title>
        <authorList>
            <consortium name="US DOE Joint Genome Institute (JGI-PGF)"/>
            <person name="Walter F."/>
            <person name="Albersmeier A."/>
            <person name="Kalinowski J."/>
            <person name="Ruckert C."/>
        </authorList>
    </citation>
    <scope>NUCLEOTIDE SEQUENCE</scope>
    <source>
        <strain evidence="8">KCTC 42651</strain>
    </source>
</reference>
<comment type="similarity">
    <text evidence="5">Belongs to the UreE family.</text>
</comment>
<dbReference type="AlphaFoldDB" id="A0A918XSB9"/>
<organism evidence="8 9">
    <name type="scientific">Thalassobaculum fulvum</name>
    <dbReference type="NCBI Taxonomy" id="1633335"/>
    <lineage>
        <taxon>Bacteria</taxon>
        <taxon>Pseudomonadati</taxon>
        <taxon>Pseudomonadota</taxon>
        <taxon>Alphaproteobacteria</taxon>
        <taxon>Rhodospirillales</taxon>
        <taxon>Thalassobaculaceae</taxon>
        <taxon>Thalassobaculum</taxon>
    </lineage>
</organism>
<dbReference type="GO" id="GO:0006457">
    <property type="term" value="P:protein folding"/>
    <property type="evidence" value="ECO:0007669"/>
    <property type="project" value="InterPro"/>
</dbReference>
<dbReference type="NCBIfam" id="NF009751">
    <property type="entry name" value="PRK13261.1-1"/>
    <property type="match status" value="1"/>
</dbReference>
<dbReference type="SMART" id="SM00988">
    <property type="entry name" value="UreE_N"/>
    <property type="match status" value="1"/>
</dbReference>
<evidence type="ECO:0000256" key="3">
    <source>
        <dbReference type="ARBA" id="ARBA00022596"/>
    </source>
</evidence>
<evidence type="ECO:0000259" key="7">
    <source>
        <dbReference type="SMART" id="SM00988"/>
    </source>
</evidence>